<dbReference type="Pfam" id="PF07717">
    <property type="entry name" value="OB_NTP_bind"/>
    <property type="match status" value="1"/>
</dbReference>
<keyword evidence="5 11" id="KW-0347">Helicase</keyword>
<feature type="domain" description="Helicase ATP-binding" evidence="9">
    <location>
        <begin position="155"/>
        <end position="318"/>
    </location>
</feature>
<keyword evidence="8" id="KW-0732">Signal</keyword>
<dbReference type="PANTHER" id="PTHR18934:SF99">
    <property type="entry name" value="ATP-DEPENDENT RNA HELICASE DHX37-RELATED"/>
    <property type="match status" value="1"/>
</dbReference>
<evidence type="ECO:0000256" key="2">
    <source>
        <dbReference type="ARBA" id="ARBA00012552"/>
    </source>
</evidence>
<dbReference type="PANTHER" id="PTHR18934">
    <property type="entry name" value="ATP-DEPENDENT RNA HELICASE"/>
    <property type="match status" value="1"/>
</dbReference>
<dbReference type="GO" id="GO:0003724">
    <property type="term" value="F:RNA helicase activity"/>
    <property type="evidence" value="ECO:0007669"/>
    <property type="project" value="UniProtKB-EC"/>
</dbReference>
<comment type="catalytic activity">
    <reaction evidence="7">
        <text>ATP + H2O = ADP + phosphate + H(+)</text>
        <dbReference type="Rhea" id="RHEA:13065"/>
        <dbReference type="ChEBI" id="CHEBI:15377"/>
        <dbReference type="ChEBI" id="CHEBI:15378"/>
        <dbReference type="ChEBI" id="CHEBI:30616"/>
        <dbReference type="ChEBI" id="CHEBI:43474"/>
        <dbReference type="ChEBI" id="CHEBI:456216"/>
        <dbReference type="EC" id="3.6.4.13"/>
    </reaction>
</comment>
<dbReference type="SMART" id="SM00490">
    <property type="entry name" value="HELICc"/>
    <property type="match status" value="1"/>
</dbReference>
<dbReference type="Pfam" id="PF21010">
    <property type="entry name" value="HA2_C"/>
    <property type="match status" value="1"/>
</dbReference>
<organism evidence="11">
    <name type="scientific">Lotharella vacuolata</name>
    <dbReference type="NCBI Taxonomy" id="74820"/>
    <lineage>
        <taxon>Eukaryota</taxon>
        <taxon>Sar</taxon>
        <taxon>Rhizaria</taxon>
        <taxon>Cercozoa</taxon>
        <taxon>Chlorarachniophyceae</taxon>
        <taxon>Lotharella</taxon>
    </lineage>
</organism>
<geneLocation type="nucleomorph" evidence="11"/>
<evidence type="ECO:0000256" key="1">
    <source>
        <dbReference type="ARBA" id="ARBA00008792"/>
    </source>
</evidence>
<sequence length="770" mass="89622">MYAILTFIFLFFMLDRNKSKIEKITGIVKLNSRNQYVLKRVIKKIKLLNFYFKGLLPNVKNIFLYDLELINILKKLKLFQLLLKLYHCNIYFSKSEKKKYLQKYFMQKNTHIIKNTKFLKNINLLNNNIRKIAYVPLNKTKEQILPVKKYFHSLMKSINQFDILMIVAETGAGKTTQIPKFLFKIGYQKLGIIGITQPRRLAVINLSRRVSHEMNVNLGIEVGYSIRFEEQISYKTKIKFMTDGILLREVVSEPTLAYYSVIMLDEAHERSVYTDILFSLLKDIVFYRKNFKLLISSATINIYKFSKFFSNAPLFRIPGRLYSVTIFYSKKPHLDYLDSIVKSIMQLHISKVSGDILSFLTGQEDIEIAIEILKKKFKFNTKIFSKIKLFPLYSNLSNENQNRTFQIFGSSFRKVILATNIAETSITIPGIKYVIDAGLCKLKCFNPLNRVDSLLVTPISKISALQRSGRAGRTEKGESFRLYTYNTFLKTLENEQIPEIQRSNIDSLILMLKCLGVNNLIEFEFLDNPTTETISLSLGQLYLLGSINSKGQLTKTGKSMSEIPMTPNLAKILLSSEFYECSEDIVIICSILSLESRIFIYPKKNTPLFKYVFKKFNSYPRSDHISLLNVFKEWIYNNFSMKWAYDNFIDIRILIKAKLVYEQFLILLSRLTIAVIPNKIKKNNSIIKCLCTGLFMNVAKLKIKNTCLIINNSLKMRIHPSSSMIDFVTDWVIFQEIIFTNIEFINIVSEVKIEWVIEIAPLYYCIIKKK</sequence>
<evidence type="ECO:0000256" key="4">
    <source>
        <dbReference type="ARBA" id="ARBA00022801"/>
    </source>
</evidence>
<dbReference type="InterPro" id="IPR001650">
    <property type="entry name" value="Helicase_C-like"/>
</dbReference>
<dbReference type="InterPro" id="IPR007502">
    <property type="entry name" value="Helicase-assoc_dom"/>
</dbReference>
<dbReference type="PROSITE" id="PS51194">
    <property type="entry name" value="HELICASE_CTER"/>
    <property type="match status" value="1"/>
</dbReference>
<evidence type="ECO:0000256" key="6">
    <source>
        <dbReference type="ARBA" id="ARBA00022840"/>
    </source>
</evidence>
<dbReference type="Gene3D" id="1.20.120.1080">
    <property type="match status" value="1"/>
</dbReference>
<keyword evidence="4" id="KW-0378">Hydrolase</keyword>
<dbReference type="InterPro" id="IPR027417">
    <property type="entry name" value="P-loop_NTPase"/>
</dbReference>
<dbReference type="InterPro" id="IPR002464">
    <property type="entry name" value="DNA/RNA_helicase_DEAH_CS"/>
</dbReference>
<feature type="chain" id="PRO_5005216112" description="RNA helicase" evidence="8">
    <location>
        <begin position="20"/>
        <end position="770"/>
    </location>
</feature>
<dbReference type="AlphaFoldDB" id="A0A0H5BGY1"/>
<dbReference type="Gene3D" id="3.40.50.300">
    <property type="entry name" value="P-loop containing nucleotide triphosphate hydrolases"/>
    <property type="match status" value="2"/>
</dbReference>
<evidence type="ECO:0000259" key="9">
    <source>
        <dbReference type="PROSITE" id="PS51192"/>
    </source>
</evidence>
<dbReference type="InterPro" id="IPR014001">
    <property type="entry name" value="Helicase_ATP-bd"/>
</dbReference>
<dbReference type="SMART" id="SM00847">
    <property type="entry name" value="HA2"/>
    <property type="match status" value="1"/>
</dbReference>
<evidence type="ECO:0000256" key="7">
    <source>
        <dbReference type="ARBA" id="ARBA00047984"/>
    </source>
</evidence>
<evidence type="ECO:0000256" key="5">
    <source>
        <dbReference type="ARBA" id="ARBA00022806"/>
    </source>
</evidence>
<dbReference type="PROSITE" id="PS51192">
    <property type="entry name" value="HELICASE_ATP_BIND_1"/>
    <property type="match status" value="1"/>
</dbReference>
<dbReference type="SUPFAM" id="SSF52540">
    <property type="entry name" value="P-loop containing nucleoside triphosphate hydrolases"/>
    <property type="match status" value="1"/>
</dbReference>
<keyword evidence="11" id="KW-0542">Nucleomorph</keyword>
<reference evidence="11" key="1">
    <citation type="journal article" date="2015" name="Genome Biol. Evol.">
        <title>Nucleomorph Genome Sequences of Two Chlorarachniophytes, Amorphochlora amoebiformis and Lotharella vacuolata.</title>
        <authorList>
            <person name="Suzuki S."/>
            <person name="Shirato S."/>
            <person name="Hirakawa Y."/>
            <person name="Ishida K."/>
        </authorList>
    </citation>
    <scope>NUCLEOTIDE SEQUENCE</scope>
    <source>
        <strain evidence="11">CCMP240</strain>
    </source>
</reference>
<dbReference type="GO" id="GO:0016787">
    <property type="term" value="F:hydrolase activity"/>
    <property type="evidence" value="ECO:0007669"/>
    <property type="project" value="UniProtKB-KW"/>
</dbReference>
<feature type="signal peptide" evidence="8">
    <location>
        <begin position="1"/>
        <end position="19"/>
    </location>
</feature>
<gene>
    <name evidence="11" type="primary">cdc28</name>
</gene>
<evidence type="ECO:0000256" key="8">
    <source>
        <dbReference type="SAM" id="SignalP"/>
    </source>
</evidence>
<dbReference type="InterPro" id="IPR011709">
    <property type="entry name" value="DEAD-box_helicase_OB_fold"/>
</dbReference>
<evidence type="ECO:0000313" key="11">
    <source>
        <dbReference type="EMBL" id="BAS01471.1"/>
    </source>
</evidence>
<proteinExistence type="inferred from homology"/>
<dbReference type="SMART" id="SM00487">
    <property type="entry name" value="DEXDc"/>
    <property type="match status" value="1"/>
</dbReference>
<protein>
    <recommendedName>
        <fullName evidence="2">RNA helicase</fullName>
        <ecNumber evidence="2">3.6.4.13</ecNumber>
    </recommendedName>
</protein>
<accession>A0A0H5BGY1</accession>
<keyword evidence="3" id="KW-0547">Nucleotide-binding</keyword>
<keyword evidence="6" id="KW-0067">ATP-binding</keyword>
<comment type="similarity">
    <text evidence="1">Belongs to the DEAD box helicase family. DEAH subfamily.</text>
</comment>
<dbReference type="PROSITE" id="PS00690">
    <property type="entry name" value="DEAH_ATP_HELICASE"/>
    <property type="match status" value="1"/>
</dbReference>
<dbReference type="Pfam" id="PF00271">
    <property type="entry name" value="Helicase_C"/>
    <property type="match status" value="1"/>
</dbReference>
<dbReference type="EMBL" id="AB996599">
    <property type="protein sequence ID" value="BAS01471.1"/>
    <property type="molecule type" value="Genomic_DNA"/>
</dbReference>
<dbReference type="GO" id="GO:0003723">
    <property type="term" value="F:RNA binding"/>
    <property type="evidence" value="ECO:0007669"/>
    <property type="project" value="TreeGrafter"/>
</dbReference>
<feature type="domain" description="Helicase C-terminal" evidence="10">
    <location>
        <begin position="343"/>
        <end position="516"/>
    </location>
</feature>
<name>A0A0H5BGY1_9EUKA</name>
<dbReference type="GO" id="GO:0005524">
    <property type="term" value="F:ATP binding"/>
    <property type="evidence" value="ECO:0007669"/>
    <property type="project" value="UniProtKB-KW"/>
</dbReference>
<evidence type="ECO:0000256" key="3">
    <source>
        <dbReference type="ARBA" id="ARBA00022741"/>
    </source>
</evidence>
<dbReference type="EC" id="3.6.4.13" evidence="2"/>
<dbReference type="FunFam" id="3.40.50.300:FF:000578">
    <property type="entry name" value="probable ATP-dependent RNA helicase DHX35"/>
    <property type="match status" value="1"/>
</dbReference>
<dbReference type="CDD" id="cd18791">
    <property type="entry name" value="SF2_C_RHA"/>
    <property type="match status" value="1"/>
</dbReference>
<evidence type="ECO:0000259" key="10">
    <source>
        <dbReference type="PROSITE" id="PS51194"/>
    </source>
</evidence>